<evidence type="ECO:0000313" key="2">
    <source>
        <dbReference type="EMBL" id="MCF1713605.1"/>
    </source>
</evidence>
<accession>A0ABS9BE66</accession>
<protein>
    <submittedName>
        <fullName evidence="2">Porin family protein</fullName>
    </submittedName>
</protein>
<evidence type="ECO:0000256" key="1">
    <source>
        <dbReference type="SAM" id="SignalP"/>
    </source>
</evidence>
<reference evidence="2 3" key="1">
    <citation type="submission" date="2022-01" db="EMBL/GenBank/DDBJ databases">
        <title>Flavihumibacter sp. nov., isolated from sediment of a river.</title>
        <authorList>
            <person name="Liu H."/>
        </authorList>
    </citation>
    <scope>NUCLEOTIDE SEQUENCE [LARGE SCALE GENOMIC DNA]</scope>
    <source>
        <strain evidence="2 3">RY-1</strain>
    </source>
</reference>
<name>A0ABS9BE66_9BACT</name>
<keyword evidence="1" id="KW-0732">Signal</keyword>
<feature type="signal peptide" evidence="1">
    <location>
        <begin position="1"/>
        <end position="19"/>
    </location>
</feature>
<dbReference type="SUPFAM" id="SSF56925">
    <property type="entry name" value="OMPA-like"/>
    <property type="match status" value="1"/>
</dbReference>
<dbReference type="InterPro" id="IPR011250">
    <property type="entry name" value="OMP/PagP_B-barrel"/>
</dbReference>
<keyword evidence="3" id="KW-1185">Reference proteome</keyword>
<feature type="chain" id="PRO_5045802193" evidence="1">
    <location>
        <begin position="20"/>
        <end position="179"/>
    </location>
</feature>
<dbReference type="Proteomes" id="UP001200145">
    <property type="component" value="Unassembled WGS sequence"/>
</dbReference>
<gene>
    <name evidence="2" type="ORF">L0U88_03055</name>
</gene>
<comment type="caution">
    <text evidence="2">The sequence shown here is derived from an EMBL/GenBank/DDBJ whole genome shotgun (WGS) entry which is preliminary data.</text>
</comment>
<sequence>MKKITLLLFGLVVALGVFAQTEQQDWLVGGSFALNTSQNTTVSLNPAAGYFFLNNFAAGGVFQLSYNKTGDNKTTVFGVGPFVRYYFGKKELKPFIASEYIFTSNKFDNPSFRSTVNGADFFIGPGLAAFVNEHVAIETLVGYVNSKVSDIPSDGGVVVRIGFQIYLSPRGIVDTYRKR</sequence>
<dbReference type="EMBL" id="JAKEVY010000001">
    <property type="protein sequence ID" value="MCF1713605.1"/>
    <property type="molecule type" value="Genomic_DNA"/>
</dbReference>
<evidence type="ECO:0000313" key="3">
    <source>
        <dbReference type="Proteomes" id="UP001200145"/>
    </source>
</evidence>
<organism evidence="2 3">
    <name type="scientific">Flavihumibacter fluminis</name>
    <dbReference type="NCBI Taxonomy" id="2909236"/>
    <lineage>
        <taxon>Bacteria</taxon>
        <taxon>Pseudomonadati</taxon>
        <taxon>Bacteroidota</taxon>
        <taxon>Chitinophagia</taxon>
        <taxon>Chitinophagales</taxon>
        <taxon>Chitinophagaceae</taxon>
        <taxon>Flavihumibacter</taxon>
    </lineage>
</organism>
<proteinExistence type="predicted"/>
<dbReference type="RefSeq" id="WP_234864134.1">
    <property type="nucleotide sequence ID" value="NZ_JAKEVY010000001.1"/>
</dbReference>